<dbReference type="PRINTS" id="PR00419">
    <property type="entry name" value="ADXRDTASE"/>
</dbReference>
<sequence>MPETKSFIEPVWENVTAPCGGVGGCPAHTNIAGSLHALSLNDVSQAWKIMMETHPLRSVLGRVCYGFCEEPCNRGDFDSPVSIQVLEAVIGDYGFDPDYEPEKAEPNGKKVLIVGSGPCGLTAGWYLTLAGFEAVIYEASEKPGGMLRYGIPSYRLEKDILDREIGLIEKIGVKIELNKKVNTSDIVRSLDGGEFDAVIIASGAGNIRYAGFEGEKKGINGLDFLRRINTGEYKEGHLTGKKVIVIGGGNAAMDACRSAIRLGAESVRTVYRRTEDMMPAHANEVQQAREEGVIFEFLSSPENFDGANLTSRKMKLGEPDDTGRRRPEPSDETVEYPTDVLIMAIGQEPSEWDFQKRSNIFIGGDARKDSEGTVIHSIASGKRSADEVSRLLTGIQLFEPLGEEVTYDKMNVDRYFTRKMRLKTFKTPSAKRRLSFEPVESIVSLEEGVVEADRCFRCGTCIGGVNSICDWCFRACGEKDGIVKMMAGWNPQGPFYSKKAECDACGRCWEDCPRYVVRPAVMGEEK</sequence>
<dbReference type="AlphaFoldDB" id="A0A3B1BY09"/>
<dbReference type="InterPro" id="IPR023753">
    <property type="entry name" value="FAD/NAD-binding_dom"/>
</dbReference>
<dbReference type="PANTHER" id="PTHR42783:SF3">
    <property type="entry name" value="GLUTAMATE SYNTHASE [NADPH] SMALL CHAIN-RELATED"/>
    <property type="match status" value="1"/>
</dbReference>
<dbReference type="SUPFAM" id="SSF51971">
    <property type="entry name" value="Nucleotide-binding domain"/>
    <property type="match status" value="1"/>
</dbReference>
<dbReference type="InterPro" id="IPR017900">
    <property type="entry name" value="4Fe4S_Fe_S_CS"/>
</dbReference>
<dbReference type="Pfam" id="PF07992">
    <property type="entry name" value="Pyr_redox_2"/>
    <property type="match status" value="1"/>
</dbReference>
<dbReference type="InterPro" id="IPR017896">
    <property type="entry name" value="4Fe4S_Fe-S-bd"/>
</dbReference>
<dbReference type="InterPro" id="IPR009051">
    <property type="entry name" value="Helical_ferredxn"/>
</dbReference>
<gene>
    <name evidence="3" type="ORF">MNBD_NITROSPINAE04-2049</name>
</gene>
<feature type="compositionally biased region" description="Basic and acidic residues" evidence="1">
    <location>
        <begin position="315"/>
        <end position="329"/>
    </location>
</feature>
<name>A0A3B1BY09_9ZZZZ</name>
<dbReference type="Pfam" id="PF14691">
    <property type="entry name" value="Fer4_20"/>
    <property type="match status" value="1"/>
</dbReference>
<evidence type="ECO:0000256" key="1">
    <source>
        <dbReference type="SAM" id="MobiDB-lite"/>
    </source>
</evidence>
<evidence type="ECO:0000313" key="3">
    <source>
        <dbReference type="EMBL" id="VAX23216.1"/>
    </source>
</evidence>
<dbReference type="PANTHER" id="PTHR42783">
    <property type="entry name" value="GLUTAMATE SYNTHASE [NADPH] SMALL CHAIN"/>
    <property type="match status" value="1"/>
</dbReference>
<dbReference type="GO" id="GO:0004355">
    <property type="term" value="F:glutamate synthase (NADPH) activity"/>
    <property type="evidence" value="ECO:0007669"/>
    <property type="project" value="UniProtKB-EC"/>
</dbReference>
<feature type="region of interest" description="Disordered" evidence="1">
    <location>
        <begin position="306"/>
        <end position="334"/>
    </location>
</feature>
<reference evidence="3" key="1">
    <citation type="submission" date="2018-06" db="EMBL/GenBank/DDBJ databases">
        <authorList>
            <person name="Zhirakovskaya E."/>
        </authorList>
    </citation>
    <scope>NUCLEOTIDE SEQUENCE</scope>
</reference>
<dbReference type="InterPro" id="IPR036188">
    <property type="entry name" value="FAD/NAD-bd_sf"/>
</dbReference>
<dbReference type="Gene3D" id="1.10.1060.10">
    <property type="entry name" value="Alpha-helical ferredoxin"/>
    <property type="match status" value="1"/>
</dbReference>
<dbReference type="PROSITE" id="PS51379">
    <property type="entry name" value="4FE4S_FER_2"/>
    <property type="match status" value="1"/>
</dbReference>
<dbReference type="Gene3D" id="3.50.50.60">
    <property type="entry name" value="FAD/NAD(P)-binding domain"/>
    <property type="match status" value="2"/>
</dbReference>
<dbReference type="GO" id="GO:0051536">
    <property type="term" value="F:iron-sulfur cluster binding"/>
    <property type="evidence" value="ECO:0007669"/>
    <property type="project" value="InterPro"/>
</dbReference>
<feature type="domain" description="4Fe-4S ferredoxin-type" evidence="2">
    <location>
        <begin position="493"/>
        <end position="522"/>
    </location>
</feature>
<evidence type="ECO:0000259" key="2">
    <source>
        <dbReference type="PROSITE" id="PS51379"/>
    </source>
</evidence>
<proteinExistence type="predicted"/>
<dbReference type="EC" id="1.4.1.13" evidence="3"/>
<dbReference type="PROSITE" id="PS51257">
    <property type="entry name" value="PROKAR_LIPOPROTEIN"/>
    <property type="match status" value="1"/>
</dbReference>
<accession>A0A3B1BY09</accession>
<dbReference type="PROSITE" id="PS00198">
    <property type="entry name" value="4FE4S_FER_1"/>
    <property type="match status" value="1"/>
</dbReference>
<protein>
    <submittedName>
        <fullName evidence="3">Glutamate synthase [NADPH] small chain</fullName>
        <ecNumber evidence="3">1.4.1.13</ecNumber>
    </submittedName>
</protein>
<dbReference type="SUPFAM" id="SSF46548">
    <property type="entry name" value="alpha-helical ferredoxin"/>
    <property type="match status" value="2"/>
</dbReference>
<dbReference type="EMBL" id="UOGA01000240">
    <property type="protein sequence ID" value="VAX23216.1"/>
    <property type="molecule type" value="Genomic_DNA"/>
</dbReference>
<keyword evidence="3" id="KW-0560">Oxidoreductase</keyword>
<organism evidence="3">
    <name type="scientific">hydrothermal vent metagenome</name>
    <dbReference type="NCBI Taxonomy" id="652676"/>
    <lineage>
        <taxon>unclassified sequences</taxon>
        <taxon>metagenomes</taxon>
        <taxon>ecological metagenomes</taxon>
    </lineage>
</organism>
<dbReference type="InterPro" id="IPR028261">
    <property type="entry name" value="DPD_II"/>
</dbReference>